<evidence type="ECO:0000256" key="5">
    <source>
        <dbReference type="ARBA" id="ARBA00023001"/>
    </source>
</evidence>
<feature type="chain" id="PRO_5037745691" description="cellulase" evidence="8">
    <location>
        <begin position="21"/>
        <end position="346"/>
    </location>
</feature>
<comment type="caution">
    <text evidence="9">The sequence shown here is derived from an EMBL/GenBank/DDBJ whole genome shotgun (WGS) entry which is preliminary data.</text>
</comment>
<gene>
    <name evidence="9" type="ORF">HAT86_05155</name>
</gene>
<keyword evidence="5" id="KW-0136">Cellulose degradation</keyword>
<dbReference type="Pfam" id="PF01270">
    <property type="entry name" value="Glyco_hydro_8"/>
    <property type="match status" value="1"/>
</dbReference>
<reference evidence="9" key="1">
    <citation type="submission" date="2020-03" db="EMBL/GenBank/DDBJ databases">
        <title>Roseovarius gahaiensis sp. nov., isolated from Gahai Saline Lake, China.</title>
        <authorList>
            <person name="Sun X."/>
        </authorList>
    </citation>
    <scope>NUCLEOTIDE SEQUENCE</scope>
    <source>
        <strain evidence="9">GH877</strain>
    </source>
</reference>
<keyword evidence="10" id="KW-1185">Reference proteome</keyword>
<organism evidence="9 10">
    <name type="scientific">Roseovarius gahaiensis</name>
    <dbReference type="NCBI Taxonomy" id="2716691"/>
    <lineage>
        <taxon>Bacteria</taxon>
        <taxon>Pseudomonadati</taxon>
        <taxon>Pseudomonadota</taxon>
        <taxon>Alphaproteobacteria</taxon>
        <taxon>Rhodobacterales</taxon>
        <taxon>Roseobacteraceae</taxon>
        <taxon>Roseovarius</taxon>
    </lineage>
</organism>
<evidence type="ECO:0000256" key="2">
    <source>
        <dbReference type="ARBA" id="ARBA00009209"/>
    </source>
</evidence>
<dbReference type="InterPro" id="IPR002037">
    <property type="entry name" value="Glyco_hydro_8"/>
</dbReference>
<keyword evidence="7" id="KW-0624">Polysaccharide degradation</keyword>
<proteinExistence type="inferred from homology"/>
<comment type="similarity">
    <text evidence="2">Belongs to the glycosyl hydrolase 8 (cellulase D) family.</text>
</comment>
<evidence type="ECO:0000313" key="10">
    <source>
        <dbReference type="Proteomes" id="UP000639775"/>
    </source>
</evidence>
<sequence>MRRRACLALMTGAVASPVSAMSFGMSESWTDWKAAFLRPEGRVVDALQDGASHSEGQGYGMLLAAFGEDAQAFATMYDWTERHLGVRQDPLLAWRWLPDAETPVPDYNNASDGDLFYAWALLEGARRFTVPAYRDRARDIARFLAVSCVRPDPRDASRRLFLPAAERSGSTERRIVNPSYTMPRAMHALADTFDVPELGRAATDGVDLIGDLAREGPVPDWVEIDSYDVRPARDFARQSGYSAMRVALYLVWSSRLYHPAVARAEALHISAGWPGTATVFTLDGQVSQRSSYPGYAAVAALSICADGASATMPAADAAQPYYPATLHLFALHAARAEARQCLPEGQ</sequence>
<protein>
    <recommendedName>
        <fullName evidence="3">cellulase</fullName>
        <ecNumber evidence="3">3.2.1.4</ecNumber>
    </recommendedName>
</protein>
<keyword evidence="8" id="KW-0732">Signal</keyword>
<keyword evidence="6" id="KW-0326">Glycosidase</keyword>
<keyword evidence="4 9" id="KW-0378">Hydrolase</keyword>
<dbReference type="GO" id="GO:0008810">
    <property type="term" value="F:cellulase activity"/>
    <property type="evidence" value="ECO:0007669"/>
    <property type="project" value="UniProtKB-EC"/>
</dbReference>
<dbReference type="SUPFAM" id="SSF48208">
    <property type="entry name" value="Six-hairpin glycosidases"/>
    <property type="match status" value="1"/>
</dbReference>
<dbReference type="InterPro" id="IPR012341">
    <property type="entry name" value="6hp_glycosidase-like_sf"/>
</dbReference>
<dbReference type="EMBL" id="JAAORB010000005">
    <property type="protein sequence ID" value="NHQ73854.1"/>
    <property type="molecule type" value="Genomic_DNA"/>
</dbReference>
<evidence type="ECO:0000256" key="8">
    <source>
        <dbReference type="SAM" id="SignalP"/>
    </source>
</evidence>
<dbReference type="Gene3D" id="1.50.10.10">
    <property type="match status" value="1"/>
</dbReference>
<evidence type="ECO:0000313" key="9">
    <source>
        <dbReference type="EMBL" id="NHQ73854.1"/>
    </source>
</evidence>
<evidence type="ECO:0000256" key="4">
    <source>
        <dbReference type="ARBA" id="ARBA00022801"/>
    </source>
</evidence>
<dbReference type="GO" id="GO:0030245">
    <property type="term" value="P:cellulose catabolic process"/>
    <property type="evidence" value="ECO:0007669"/>
    <property type="project" value="UniProtKB-KW"/>
</dbReference>
<accession>A0A967BB40</accession>
<evidence type="ECO:0000256" key="7">
    <source>
        <dbReference type="ARBA" id="ARBA00023326"/>
    </source>
</evidence>
<evidence type="ECO:0000256" key="6">
    <source>
        <dbReference type="ARBA" id="ARBA00023295"/>
    </source>
</evidence>
<evidence type="ECO:0000256" key="3">
    <source>
        <dbReference type="ARBA" id="ARBA00012601"/>
    </source>
</evidence>
<evidence type="ECO:0000256" key="1">
    <source>
        <dbReference type="ARBA" id="ARBA00000966"/>
    </source>
</evidence>
<dbReference type="PRINTS" id="PR00735">
    <property type="entry name" value="GLHYDRLASE8"/>
</dbReference>
<name>A0A967BB40_9RHOB</name>
<dbReference type="AlphaFoldDB" id="A0A967BB40"/>
<feature type="signal peptide" evidence="8">
    <location>
        <begin position="1"/>
        <end position="20"/>
    </location>
</feature>
<comment type="catalytic activity">
    <reaction evidence="1">
        <text>Endohydrolysis of (1-&gt;4)-beta-D-glucosidic linkages in cellulose, lichenin and cereal beta-D-glucans.</text>
        <dbReference type="EC" id="3.2.1.4"/>
    </reaction>
</comment>
<dbReference type="Proteomes" id="UP000639775">
    <property type="component" value="Unassembled WGS sequence"/>
</dbReference>
<keyword evidence="7" id="KW-0119">Carbohydrate metabolism</keyword>
<dbReference type="InterPro" id="IPR008928">
    <property type="entry name" value="6-hairpin_glycosidase_sf"/>
</dbReference>
<dbReference type="EC" id="3.2.1.4" evidence="3"/>